<sequence length="104" mass="11871">MENDKRCQWHEIAGALIKQIDHHTEPIQLYLSVGCWVGVQTDRYAISFNVLVLSVFIFPMDRVVFHVVFCLSVAENNICTFFSSMVLSSNSCCCLFAKCSTHLY</sequence>
<organism evidence="1">
    <name type="scientific">Spongospora subterranea</name>
    <dbReference type="NCBI Taxonomy" id="70186"/>
    <lineage>
        <taxon>Eukaryota</taxon>
        <taxon>Sar</taxon>
        <taxon>Rhizaria</taxon>
        <taxon>Endomyxa</taxon>
        <taxon>Phytomyxea</taxon>
        <taxon>Plasmodiophorida</taxon>
        <taxon>Plasmodiophoridae</taxon>
        <taxon>Spongospora</taxon>
    </lineage>
</organism>
<dbReference type="AlphaFoldDB" id="A0A0H5R9M8"/>
<dbReference type="EMBL" id="HACM01010388">
    <property type="protein sequence ID" value="CRZ10830.1"/>
    <property type="molecule type" value="Transcribed_RNA"/>
</dbReference>
<name>A0A0H5R9M8_9EUKA</name>
<proteinExistence type="predicted"/>
<protein>
    <submittedName>
        <fullName evidence="1">Uncharacterized protein</fullName>
    </submittedName>
</protein>
<evidence type="ECO:0000313" key="1">
    <source>
        <dbReference type="EMBL" id="CRZ10830.1"/>
    </source>
</evidence>
<reference evidence="1" key="1">
    <citation type="submission" date="2015-04" db="EMBL/GenBank/DDBJ databases">
        <title>The genome sequence of the plant pathogenic Rhizarian Plasmodiophora brassicae reveals insights in its biotrophic life cycle and the origin of chitin synthesis.</title>
        <authorList>
            <person name="Schwelm A."/>
            <person name="Fogelqvist J."/>
            <person name="Knaust A."/>
            <person name="Julke S."/>
            <person name="Lilja T."/>
            <person name="Dhandapani V."/>
            <person name="Bonilla-Rosso G."/>
            <person name="Karlsson M."/>
            <person name="Shevchenko A."/>
            <person name="Choi S.R."/>
            <person name="Kim H.G."/>
            <person name="Park J.Y."/>
            <person name="Lim Y.P."/>
            <person name="Ludwig-Muller J."/>
            <person name="Dixelius C."/>
        </authorList>
    </citation>
    <scope>NUCLEOTIDE SEQUENCE</scope>
    <source>
        <tissue evidence="1">Potato root galls</tissue>
    </source>
</reference>
<accession>A0A0H5R9M8</accession>